<gene>
    <name evidence="2" type="ORF">CTM71_01390</name>
</gene>
<dbReference type="InterPro" id="IPR005039">
    <property type="entry name" value="Ant_C"/>
</dbReference>
<evidence type="ECO:0000259" key="1">
    <source>
        <dbReference type="PROSITE" id="PS51750"/>
    </source>
</evidence>
<proteinExistence type="predicted"/>
<dbReference type="PANTHER" id="PTHR36180">
    <property type="entry name" value="DNA-BINDING PROTEIN-RELATED-RELATED"/>
    <property type="match status" value="1"/>
</dbReference>
<sequence>MNELQIFKNKKFGEIRTIIDKNNNVWFCLKDVCDILGIVNPSNVKKRIKSSYIHEIEVGINTGLAVQNIKMTFINEPGLYDCIFASNKSEALEIKDWVFEDILPSIRKTGMYLTDNVFEVMMKNPERIGEMLIEFGKTKKQNEQLILENKEKDKQIIELKPAKEYLDKILSTEDTMAITQIAADYGLSGIRLNKILHDEKFIRNVNGQWLLYSEHMNKGYTKSETIIMKRKDGTDKAIPTTKWTQKGRLKIHNILTNLGFLANMDKEKKIS</sequence>
<evidence type="ECO:0000313" key="3">
    <source>
        <dbReference type="Proteomes" id="UP000229011"/>
    </source>
</evidence>
<feature type="domain" description="Bro-N" evidence="1">
    <location>
        <begin position="1"/>
        <end position="110"/>
    </location>
</feature>
<dbReference type="GeneID" id="93327125"/>
<dbReference type="InterPro" id="IPR003497">
    <property type="entry name" value="BRO_N_domain"/>
</dbReference>
<dbReference type="SMART" id="SM01040">
    <property type="entry name" value="Bro-N"/>
    <property type="match status" value="1"/>
</dbReference>
<dbReference type="Pfam" id="PF02498">
    <property type="entry name" value="Bro-N"/>
    <property type="match status" value="1"/>
</dbReference>
<dbReference type="PROSITE" id="PS51750">
    <property type="entry name" value="BRO_N"/>
    <property type="match status" value="1"/>
</dbReference>
<organism evidence="2 3">
    <name type="scientific">Fusobacterium pseudoperiodonticum</name>
    <dbReference type="NCBI Taxonomy" id="2663009"/>
    <lineage>
        <taxon>Bacteria</taxon>
        <taxon>Fusobacteriati</taxon>
        <taxon>Fusobacteriota</taxon>
        <taxon>Fusobacteriia</taxon>
        <taxon>Fusobacteriales</taxon>
        <taxon>Fusobacteriaceae</taxon>
        <taxon>Fusobacterium</taxon>
    </lineage>
</organism>
<protein>
    <recommendedName>
        <fullName evidence="1">Bro-N domain-containing protein</fullName>
    </recommendedName>
</protein>
<dbReference type="Pfam" id="PF03374">
    <property type="entry name" value="ANT"/>
    <property type="match status" value="1"/>
</dbReference>
<dbReference type="Proteomes" id="UP000229011">
    <property type="component" value="Unassembled WGS sequence"/>
</dbReference>
<accession>A0A2G9EE98</accession>
<dbReference type="AlphaFoldDB" id="A0A2G9EE98"/>
<name>A0A2G9EE98_9FUSO</name>
<comment type="caution">
    <text evidence="2">The sequence shown here is derived from an EMBL/GenBank/DDBJ whole genome shotgun (WGS) entry which is preliminary data.</text>
</comment>
<dbReference type="GO" id="GO:0003677">
    <property type="term" value="F:DNA binding"/>
    <property type="evidence" value="ECO:0007669"/>
    <property type="project" value="InterPro"/>
</dbReference>
<reference evidence="2 3" key="1">
    <citation type="submission" date="2017-11" db="EMBL/GenBank/DDBJ databases">
        <title>Genome sequencing of Fusobacterium periodonticum KCOM 1259.</title>
        <authorList>
            <person name="Kook J.-K."/>
            <person name="Park S.-N."/>
            <person name="Lim Y.K."/>
        </authorList>
    </citation>
    <scope>NUCLEOTIDE SEQUENCE [LARGE SCALE GENOMIC DNA]</scope>
    <source>
        <strain evidence="2 3">KCOM 1259</strain>
    </source>
</reference>
<dbReference type="RefSeq" id="WP_099957964.1">
    <property type="nucleotide sequence ID" value="NZ_PEQY01000001.1"/>
</dbReference>
<dbReference type="PANTHER" id="PTHR36180:SF2">
    <property type="entry name" value="BRO FAMILY PROTEIN"/>
    <property type="match status" value="1"/>
</dbReference>
<dbReference type="EMBL" id="PEQY01000001">
    <property type="protein sequence ID" value="PIM79195.1"/>
    <property type="molecule type" value="Genomic_DNA"/>
</dbReference>
<evidence type="ECO:0000313" key="2">
    <source>
        <dbReference type="EMBL" id="PIM79195.1"/>
    </source>
</evidence>